<accession>A0A182JJT6</accession>
<organism evidence="1">
    <name type="scientific">Anopheles atroparvus</name>
    <name type="common">European mosquito</name>
    <dbReference type="NCBI Taxonomy" id="41427"/>
    <lineage>
        <taxon>Eukaryota</taxon>
        <taxon>Metazoa</taxon>
        <taxon>Ecdysozoa</taxon>
        <taxon>Arthropoda</taxon>
        <taxon>Hexapoda</taxon>
        <taxon>Insecta</taxon>
        <taxon>Pterygota</taxon>
        <taxon>Neoptera</taxon>
        <taxon>Endopterygota</taxon>
        <taxon>Diptera</taxon>
        <taxon>Nematocera</taxon>
        <taxon>Culicoidea</taxon>
        <taxon>Culicidae</taxon>
        <taxon>Anophelinae</taxon>
        <taxon>Anopheles</taxon>
    </lineage>
</organism>
<reference evidence="1" key="1">
    <citation type="submission" date="2022-08" db="UniProtKB">
        <authorList>
            <consortium name="EnsemblMetazoa"/>
        </authorList>
    </citation>
    <scope>IDENTIFICATION</scope>
    <source>
        <strain evidence="1">EBRO</strain>
    </source>
</reference>
<proteinExistence type="predicted"/>
<evidence type="ECO:0000313" key="1">
    <source>
        <dbReference type="EnsemblMetazoa" id="AATE019395-PA.1"/>
    </source>
</evidence>
<dbReference type="EnsemblMetazoa" id="AATE019395-RA">
    <property type="protein sequence ID" value="AATE019395-PA.1"/>
    <property type="gene ID" value="AATE019395"/>
</dbReference>
<dbReference type="AlphaFoldDB" id="A0A182JJT6"/>
<dbReference type="VEuPathDB" id="VectorBase:AATE019395"/>
<sequence>MSDNVTTYVISGRNAKEFAVHAGRTGARRLRQGLATGGGGVMVANHTFRLVFGLLEISKPSKRDHKNGILLMRMQYLAPAIPGRFLVTLYRPDRTPESDVPGENIWIVRPGERLLELLELEAGEGRPVAALLPLRREVVPAVVAVRVGVGAVRVAAAAAHQLAGAGGALVRTALRRPRLVRSDVLRQLALVRYAHWSTGLL</sequence>
<name>A0A182JJT6_ANOAO</name>
<protein>
    <submittedName>
        <fullName evidence="1">Uncharacterized protein</fullName>
    </submittedName>
</protein>